<evidence type="ECO:0000259" key="2">
    <source>
        <dbReference type="PROSITE" id="PS50108"/>
    </source>
</evidence>
<feature type="compositionally biased region" description="Polar residues" evidence="1">
    <location>
        <begin position="266"/>
        <end position="286"/>
    </location>
</feature>
<dbReference type="Proteomes" id="UP000325577">
    <property type="component" value="Linkage Group LG0"/>
</dbReference>
<accession>A0A5J5C4K5</accession>
<feature type="compositionally biased region" description="Polar residues" evidence="1">
    <location>
        <begin position="240"/>
        <end position="255"/>
    </location>
</feature>
<gene>
    <name evidence="3" type="ORF">F0562_000516</name>
</gene>
<dbReference type="PANTHER" id="PTHR46325">
    <property type="entry name" value="CRIB DOMAIN-CONTAINING PROTEIN RIC8"/>
    <property type="match status" value="1"/>
</dbReference>
<name>A0A5J5C4K5_9ASTE</name>
<dbReference type="CDD" id="cd00132">
    <property type="entry name" value="CRIB"/>
    <property type="match status" value="1"/>
</dbReference>
<evidence type="ECO:0000313" key="4">
    <source>
        <dbReference type="Proteomes" id="UP000325577"/>
    </source>
</evidence>
<dbReference type="PANTHER" id="PTHR46325:SF20">
    <property type="entry name" value="CRIB DOMAIN-CONTAINING PROTEIN RIC10"/>
    <property type="match status" value="1"/>
</dbReference>
<dbReference type="Pfam" id="PF00786">
    <property type="entry name" value="PBD"/>
    <property type="match status" value="1"/>
</dbReference>
<proteinExistence type="predicted"/>
<feature type="compositionally biased region" description="Basic residues" evidence="1">
    <location>
        <begin position="87"/>
        <end position="100"/>
    </location>
</feature>
<dbReference type="AlphaFoldDB" id="A0A5J5C4K5"/>
<feature type="domain" description="CRIB" evidence="2">
    <location>
        <begin position="3"/>
        <end position="16"/>
    </location>
</feature>
<reference evidence="3 4" key="1">
    <citation type="submission" date="2019-09" db="EMBL/GenBank/DDBJ databases">
        <title>A chromosome-level genome assembly of the Chinese tupelo Nyssa sinensis.</title>
        <authorList>
            <person name="Yang X."/>
            <person name="Kang M."/>
            <person name="Yang Y."/>
            <person name="Xiong H."/>
            <person name="Wang M."/>
            <person name="Zhang Z."/>
            <person name="Wang Z."/>
            <person name="Wu H."/>
            <person name="Ma T."/>
            <person name="Liu J."/>
            <person name="Xi Z."/>
        </authorList>
    </citation>
    <scope>NUCLEOTIDE SEQUENCE [LARGE SCALE GENOMIC DNA]</scope>
    <source>
        <strain evidence="3">J267</strain>
        <tissue evidence="3">Leaf</tissue>
    </source>
</reference>
<protein>
    <recommendedName>
        <fullName evidence="2">CRIB domain-containing protein</fullName>
    </recommendedName>
</protein>
<organism evidence="3 4">
    <name type="scientific">Nyssa sinensis</name>
    <dbReference type="NCBI Taxonomy" id="561372"/>
    <lineage>
        <taxon>Eukaryota</taxon>
        <taxon>Viridiplantae</taxon>
        <taxon>Streptophyta</taxon>
        <taxon>Embryophyta</taxon>
        <taxon>Tracheophyta</taxon>
        <taxon>Spermatophyta</taxon>
        <taxon>Magnoliopsida</taxon>
        <taxon>eudicotyledons</taxon>
        <taxon>Gunneridae</taxon>
        <taxon>Pentapetalae</taxon>
        <taxon>asterids</taxon>
        <taxon>Cornales</taxon>
        <taxon>Nyssaceae</taxon>
        <taxon>Nyssa</taxon>
    </lineage>
</organism>
<keyword evidence="4" id="KW-1185">Reference proteome</keyword>
<dbReference type="SMART" id="SM00285">
    <property type="entry name" value="PBD"/>
    <property type="match status" value="1"/>
</dbReference>
<evidence type="ECO:0000256" key="1">
    <source>
        <dbReference type="SAM" id="MobiDB-lite"/>
    </source>
</evidence>
<sequence length="293" mass="31829">MQIGYPTDVKHLSHIGWDGPSANSPSWLKEFKITPGSPGVLNSVGEVNSPAKSSTKNEFLGIEGSLLPDNTKMHKSLGAPLNSPTRRSTRKTKQSRRHHSSNGSVGLKAQDSSGFTKSRQHKNSLPDLLDRDSSYSPRRQYQKLNVGSDSPYPDPPASPKPSHQTKSKGSSDDSLLRDITKMHKSSGAPLDSPTRCSTSKTKQSRRHHSSNGSVGLKAQDSSGFSKSRQPKNSLPDLLNRDSSYSPRQHQKSNIGLESPYPPTSPKPSHQTKSEGSSDGGVSTNYQDLKVTIH</sequence>
<dbReference type="PROSITE" id="PS50108">
    <property type="entry name" value="CRIB"/>
    <property type="match status" value="1"/>
</dbReference>
<feature type="compositionally biased region" description="Polar residues" evidence="1">
    <location>
        <begin position="134"/>
        <end position="147"/>
    </location>
</feature>
<dbReference type="OrthoDB" id="4206278at2759"/>
<dbReference type="EMBL" id="CM018031">
    <property type="protein sequence ID" value="KAA8548832.1"/>
    <property type="molecule type" value="Genomic_DNA"/>
</dbReference>
<dbReference type="InterPro" id="IPR000095">
    <property type="entry name" value="CRIB_dom"/>
</dbReference>
<feature type="compositionally biased region" description="Polar residues" evidence="1">
    <location>
        <begin position="219"/>
        <end position="232"/>
    </location>
</feature>
<feature type="compositionally biased region" description="Basic and acidic residues" evidence="1">
    <location>
        <begin position="169"/>
        <end position="181"/>
    </location>
</feature>
<evidence type="ECO:0000313" key="3">
    <source>
        <dbReference type="EMBL" id="KAA8548832.1"/>
    </source>
</evidence>
<feature type="region of interest" description="Disordered" evidence="1">
    <location>
        <begin position="35"/>
        <end position="293"/>
    </location>
</feature>